<organism evidence="11 12">
    <name type="scientific">Eptatretus burgeri</name>
    <name type="common">Inshore hagfish</name>
    <dbReference type="NCBI Taxonomy" id="7764"/>
    <lineage>
        <taxon>Eukaryota</taxon>
        <taxon>Metazoa</taxon>
        <taxon>Chordata</taxon>
        <taxon>Craniata</taxon>
        <taxon>Vertebrata</taxon>
        <taxon>Cyclostomata</taxon>
        <taxon>Myxini</taxon>
        <taxon>Myxiniformes</taxon>
        <taxon>Myxinidae</taxon>
        <taxon>Eptatretinae</taxon>
        <taxon>Eptatretus</taxon>
    </lineage>
</organism>
<protein>
    <recommendedName>
        <fullName evidence="8">Transporter</fullName>
    </recommendedName>
</protein>
<feature type="binding site" evidence="6">
    <location>
        <position position="319"/>
    </location>
    <ligand>
        <name>Na(+)</name>
        <dbReference type="ChEBI" id="CHEBI:29101"/>
        <label>1</label>
    </ligand>
</feature>
<evidence type="ECO:0000256" key="4">
    <source>
        <dbReference type="ARBA" id="ARBA00022989"/>
    </source>
</evidence>
<feature type="transmembrane region" description="Helical" evidence="10">
    <location>
        <begin position="111"/>
        <end position="134"/>
    </location>
</feature>
<feature type="disulfide bond" evidence="7">
    <location>
        <begin position="150"/>
        <end position="159"/>
    </location>
</feature>
<evidence type="ECO:0000256" key="7">
    <source>
        <dbReference type="PIRSR" id="PIRSR600175-2"/>
    </source>
</evidence>
<evidence type="ECO:0000256" key="9">
    <source>
        <dbReference type="SAM" id="MobiDB-lite"/>
    </source>
</evidence>
<feature type="binding site" evidence="6">
    <location>
        <position position="45"/>
    </location>
    <ligand>
        <name>Na(+)</name>
        <dbReference type="ChEBI" id="CHEBI:29101"/>
        <label>1</label>
    </ligand>
</feature>
<dbReference type="GO" id="GO:0005886">
    <property type="term" value="C:plasma membrane"/>
    <property type="evidence" value="ECO:0007669"/>
    <property type="project" value="TreeGrafter"/>
</dbReference>
<keyword evidence="12" id="KW-1185">Reference proteome</keyword>
<dbReference type="GeneTree" id="ENSGT00940000158960"/>
<keyword evidence="8" id="KW-0769">Symport</keyword>
<feature type="transmembrane region" description="Helical" evidence="10">
    <location>
        <begin position="231"/>
        <end position="256"/>
    </location>
</feature>
<feature type="binding site" evidence="6">
    <location>
        <position position="287"/>
    </location>
    <ligand>
        <name>Na(+)</name>
        <dbReference type="ChEBI" id="CHEBI:29101"/>
        <label>1</label>
    </ligand>
</feature>
<reference evidence="11" key="1">
    <citation type="submission" date="2025-08" db="UniProtKB">
        <authorList>
            <consortium name="Ensembl"/>
        </authorList>
    </citation>
    <scope>IDENTIFICATION</scope>
</reference>
<dbReference type="Pfam" id="PF00209">
    <property type="entry name" value="SNF"/>
    <property type="match status" value="1"/>
</dbReference>
<keyword evidence="7" id="KW-1015">Disulfide bond</keyword>
<evidence type="ECO:0000256" key="6">
    <source>
        <dbReference type="PIRSR" id="PIRSR600175-1"/>
    </source>
</evidence>
<dbReference type="PANTHER" id="PTHR11616:SF38">
    <property type="entry name" value="SODIUM-DEPENDENT DOPAMINE TRANSPORTER"/>
    <property type="match status" value="1"/>
</dbReference>
<keyword evidence="6" id="KW-0479">Metal-binding</keyword>
<feature type="binding site" evidence="6">
    <location>
        <position position="48"/>
    </location>
    <ligand>
        <name>Na(+)</name>
        <dbReference type="ChEBI" id="CHEBI:29101"/>
        <label>1</label>
    </ligand>
</feature>
<evidence type="ECO:0000256" key="5">
    <source>
        <dbReference type="ARBA" id="ARBA00023136"/>
    </source>
</evidence>
<dbReference type="PROSITE" id="PS50267">
    <property type="entry name" value="NA_NEUROTRAN_SYMP_3"/>
    <property type="match status" value="1"/>
</dbReference>
<dbReference type="NCBIfam" id="NF037979">
    <property type="entry name" value="Na_transp"/>
    <property type="match status" value="1"/>
</dbReference>
<dbReference type="GO" id="GO:0035725">
    <property type="term" value="P:sodium ion transmembrane transport"/>
    <property type="evidence" value="ECO:0007669"/>
    <property type="project" value="TreeGrafter"/>
</dbReference>
<evidence type="ECO:0000256" key="2">
    <source>
        <dbReference type="ARBA" id="ARBA00022448"/>
    </source>
</evidence>
<feature type="binding site" evidence="6">
    <location>
        <position position="52"/>
    </location>
    <ligand>
        <name>Na(+)</name>
        <dbReference type="ChEBI" id="CHEBI:29101"/>
        <label>1</label>
    </ligand>
</feature>
<dbReference type="OMA" id="VIMTAFY"/>
<dbReference type="Ensembl" id="ENSEBUT00000023833.1">
    <property type="protein sequence ID" value="ENSEBUP00000023257.1"/>
    <property type="gene ID" value="ENSEBUG00000014324.1"/>
</dbReference>
<keyword evidence="2 8" id="KW-0813">Transport</keyword>
<evidence type="ECO:0000256" key="1">
    <source>
        <dbReference type="ARBA" id="ARBA00004141"/>
    </source>
</evidence>
<feature type="transmembrane region" description="Helical" evidence="10">
    <location>
        <begin position="444"/>
        <end position="467"/>
    </location>
</feature>
<feature type="transmembrane region" description="Helical" evidence="10">
    <location>
        <begin position="318"/>
        <end position="338"/>
    </location>
</feature>
<dbReference type="PRINTS" id="PR00176">
    <property type="entry name" value="NANEUSMPORT"/>
</dbReference>
<accession>A0A8C4R0N1</accession>
<reference evidence="11" key="2">
    <citation type="submission" date="2025-09" db="UniProtKB">
        <authorList>
            <consortium name="Ensembl"/>
        </authorList>
    </citation>
    <scope>IDENTIFICATION</scope>
</reference>
<dbReference type="GO" id="GO:0006865">
    <property type="term" value="P:amino acid transport"/>
    <property type="evidence" value="ECO:0007669"/>
    <property type="project" value="TreeGrafter"/>
</dbReference>
<dbReference type="InterPro" id="IPR000175">
    <property type="entry name" value="Na/ntran_symport"/>
</dbReference>
<evidence type="ECO:0000313" key="12">
    <source>
        <dbReference type="Proteomes" id="UP000694388"/>
    </source>
</evidence>
<feature type="transmembrane region" description="Helical" evidence="10">
    <location>
        <begin position="69"/>
        <end position="90"/>
    </location>
</feature>
<dbReference type="GO" id="GO:0015293">
    <property type="term" value="F:symporter activity"/>
    <property type="evidence" value="ECO:0007669"/>
    <property type="project" value="UniProtKB-KW"/>
</dbReference>
<dbReference type="GO" id="GO:0046872">
    <property type="term" value="F:metal ion binding"/>
    <property type="evidence" value="ECO:0007669"/>
    <property type="project" value="UniProtKB-KW"/>
</dbReference>
<feature type="region of interest" description="Disordered" evidence="9">
    <location>
        <begin position="1"/>
        <end position="29"/>
    </location>
</feature>
<proteinExistence type="inferred from homology"/>
<dbReference type="PROSITE" id="PS00610">
    <property type="entry name" value="NA_NEUROTRAN_SYMP_1"/>
    <property type="match status" value="1"/>
</dbReference>
<feature type="binding site" evidence="6">
    <location>
        <position position="387"/>
    </location>
    <ligand>
        <name>Na(+)</name>
        <dbReference type="ChEBI" id="CHEBI:29101"/>
        <label>1</label>
    </ligand>
</feature>
<feature type="transmembrane region" description="Helical" evidence="10">
    <location>
        <begin position="488"/>
        <end position="507"/>
    </location>
</feature>
<name>A0A8C4R0N1_EPTBU</name>
<dbReference type="SUPFAM" id="SSF161070">
    <property type="entry name" value="SNF-like"/>
    <property type="match status" value="1"/>
</dbReference>
<feature type="transmembrane region" description="Helical" evidence="10">
    <location>
        <begin position="202"/>
        <end position="222"/>
    </location>
</feature>
<feature type="binding site" evidence="6">
    <location>
        <position position="388"/>
    </location>
    <ligand>
        <name>Na(+)</name>
        <dbReference type="ChEBI" id="CHEBI:29101"/>
        <label>1</label>
    </ligand>
</feature>
<feature type="transmembrane region" description="Helical" evidence="10">
    <location>
        <begin position="413"/>
        <end position="438"/>
    </location>
</feature>
<evidence type="ECO:0000313" key="11">
    <source>
        <dbReference type="Ensembl" id="ENSEBUP00000023257.1"/>
    </source>
</evidence>
<dbReference type="PANTHER" id="PTHR11616">
    <property type="entry name" value="SODIUM/CHLORIDE DEPENDENT TRANSPORTER"/>
    <property type="match status" value="1"/>
</dbReference>
<evidence type="ECO:0000256" key="3">
    <source>
        <dbReference type="ARBA" id="ARBA00022692"/>
    </source>
</evidence>
<evidence type="ECO:0000256" key="10">
    <source>
        <dbReference type="SAM" id="Phobius"/>
    </source>
</evidence>
<comment type="similarity">
    <text evidence="8">Belongs to the sodium:neurotransmitter symporter (SNF) (TC 2.A.22) family.</text>
</comment>
<dbReference type="AlphaFoldDB" id="A0A8C4R0N1"/>
<feature type="transmembrane region" description="Helical" evidence="10">
    <location>
        <begin position="527"/>
        <end position="547"/>
    </location>
</feature>
<feature type="binding site" evidence="6">
    <location>
        <position position="384"/>
    </location>
    <ligand>
        <name>Na(+)</name>
        <dbReference type="ChEBI" id="CHEBI:29101"/>
        <label>1</label>
    </ligand>
</feature>
<sequence length="586" mass="64686">MSDPLMEMDPLPASELIDPKNVGQHSEPDRETWGRKVDFLLSVIGFSVDLANVWRFPYLCYRNGGGAFLIPYLLFLIVAGIPLFYLELALGQCQRGGATTIWKICPIFKGVGYTVSLLSLCVGFYYHVIIAWALRYLVASAQAVPPWVNCNNTWNSPNCSTGPTLLGLDHSIVVKATPAGEYFEREVLKVQESAGIGALGQLSWELVLCLSAVLCMLFFCLWKGVRTSGKVVWFTATLPYLVLGVLLVRALMLPGALRGVQAFLTVDFSQLQNPSVWIDAAIQICYSLGVGFGVLVAFGSYNKPNNNCVRDTMVTSSINCVTSFFCGFVTFSILGYMAQQQGVSIHDVATDGIGLVFVLYPEALATLYGAWAWSLLFFVMLLALGLDSAMGGLESVLTALSDDVPMFRRHRKLVTLGCLFLSLLVALFCVTRGGIYVVTLLDTFGAGTAILFGVFVECVAISWVYGVDRFSDDIMRLTGVRPGLYWRICWKFASPCFLLFVLVISIVKFSPLKHNDYVYPTWANALGWTLAASTMAMVPGYAFYYLATTSGSLKQRLAYALTPESEHHLVEKDQVRQFTKKHWLAL</sequence>
<feature type="transmembrane region" description="Helical" evidence="10">
    <location>
        <begin position="276"/>
        <end position="298"/>
    </location>
</feature>
<keyword evidence="4 10" id="KW-1133">Transmembrane helix</keyword>
<comment type="subcellular location">
    <subcellularLocation>
        <location evidence="1">Membrane</location>
        <topology evidence="1">Multi-pass membrane protein</topology>
    </subcellularLocation>
</comment>
<keyword evidence="3 8" id="KW-0812">Transmembrane</keyword>
<keyword evidence="5 10" id="KW-0472">Membrane</keyword>
<evidence type="ECO:0000256" key="8">
    <source>
        <dbReference type="RuleBase" id="RU003732"/>
    </source>
</evidence>
<dbReference type="Proteomes" id="UP000694388">
    <property type="component" value="Unplaced"/>
</dbReference>
<keyword evidence="6" id="KW-0915">Sodium</keyword>
<feature type="transmembrane region" description="Helical" evidence="10">
    <location>
        <begin position="370"/>
        <end position="393"/>
    </location>
</feature>
<dbReference type="InterPro" id="IPR037272">
    <property type="entry name" value="SNS_sf"/>
</dbReference>